<comment type="caution">
    <text evidence="1">The sequence shown here is derived from an EMBL/GenBank/DDBJ whole genome shotgun (WGS) entry which is preliminary data.</text>
</comment>
<dbReference type="RefSeq" id="WP_189538339.1">
    <property type="nucleotide sequence ID" value="NZ_BMSV01000024.1"/>
</dbReference>
<dbReference type="Pfam" id="PF09485">
    <property type="entry name" value="CRISPR_Cse2"/>
    <property type="match status" value="2"/>
</dbReference>
<dbReference type="CDD" id="cd09731">
    <property type="entry name" value="Cse2_I-E"/>
    <property type="match status" value="1"/>
</dbReference>
<dbReference type="Gene3D" id="1.10.520.40">
    <property type="entry name" value="CRISPR-associated protein Cse2"/>
    <property type="match status" value="2"/>
</dbReference>
<keyword evidence="2" id="KW-1185">Reference proteome</keyword>
<dbReference type="EMBL" id="BMSV01000024">
    <property type="protein sequence ID" value="GGQ34018.1"/>
    <property type="molecule type" value="Genomic_DNA"/>
</dbReference>
<protein>
    <recommendedName>
        <fullName evidence="3">Type I-E CRISPR-associated protein Cse2/CasB</fullName>
    </recommendedName>
</protein>
<dbReference type="Proteomes" id="UP000654123">
    <property type="component" value="Unassembled WGS sequence"/>
</dbReference>
<reference evidence="1" key="1">
    <citation type="journal article" date="2014" name="Int. J. Syst. Evol. Microbiol.">
        <title>Complete genome sequence of Corynebacterium casei LMG S-19264T (=DSM 44701T), isolated from a smear-ripened cheese.</title>
        <authorList>
            <consortium name="US DOE Joint Genome Institute (JGI-PGF)"/>
            <person name="Walter F."/>
            <person name="Albersmeier A."/>
            <person name="Kalinowski J."/>
            <person name="Ruckert C."/>
        </authorList>
    </citation>
    <scope>NUCLEOTIDE SEQUENCE</scope>
    <source>
        <strain evidence="1">JCM 4335</strain>
    </source>
</reference>
<gene>
    <name evidence="1" type="ORF">GCM10010249_60470</name>
</gene>
<reference evidence="1" key="2">
    <citation type="submission" date="2020-09" db="EMBL/GenBank/DDBJ databases">
        <authorList>
            <person name="Sun Q."/>
            <person name="Ohkuma M."/>
        </authorList>
    </citation>
    <scope>NUCLEOTIDE SEQUENCE</scope>
    <source>
        <strain evidence="1">JCM 4335</strain>
    </source>
</reference>
<evidence type="ECO:0008006" key="3">
    <source>
        <dbReference type="Google" id="ProtNLM"/>
    </source>
</evidence>
<name>A0A918B673_9ACTN</name>
<accession>A0A918B673</accession>
<proteinExistence type="predicted"/>
<dbReference type="InterPro" id="IPR038287">
    <property type="entry name" value="Cse2_sf"/>
</dbReference>
<evidence type="ECO:0000313" key="2">
    <source>
        <dbReference type="Proteomes" id="UP000654123"/>
    </source>
</evidence>
<dbReference type="AlphaFoldDB" id="A0A918B673"/>
<sequence length="380" mass="42068">MSATTSKVANGWRAYFWEEAATDWHARVREGRPGFSEHTTRKLRGLRDGISGEPGTVPAMRDAHRVRLTDAALESDHLPDSYIAEHAVLTLFGRHQQAAAEPAHRPGTGLGRACRELRLADTFSDSAVERRLMAAAGAQDLHELVQHLYRLVPLLRQAGIGLDYTRLLHDLTRWEGPGRGRVLRAWGLQYTEPAAARTGSEAAPYWARFTPDQADNGAQLAALRSGTGREAGTVPAMWPYYRTRMPANFRDTGALTRDLTAEHVALTLFGRHQQGHRRPMHAPGTSPGTAARLLLAKNGSGAEALERRFGALLTSIDTGELAMHLRGFVTLLARAGIGLDYDLVRTALRTWDDPKQPDVQSRLRNGWDRDFRVEPKSKKS</sequence>
<evidence type="ECO:0000313" key="1">
    <source>
        <dbReference type="EMBL" id="GGQ34018.1"/>
    </source>
</evidence>
<dbReference type="InterPro" id="IPR013382">
    <property type="entry name" value="CRISPR-assoc_prot_Cse2"/>
</dbReference>
<dbReference type="NCBIfam" id="TIGR02548">
    <property type="entry name" value="casB_cse2"/>
    <property type="match status" value="2"/>
</dbReference>
<organism evidence="1 2">
    <name type="scientific">Streptomyces roseolilacinus</name>
    <dbReference type="NCBI Taxonomy" id="66904"/>
    <lineage>
        <taxon>Bacteria</taxon>
        <taxon>Bacillati</taxon>
        <taxon>Actinomycetota</taxon>
        <taxon>Actinomycetes</taxon>
        <taxon>Kitasatosporales</taxon>
        <taxon>Streptomycetaceae</taxon>
        <taxon>Streptomyces</taxon>
    </lineage>
</organism>